<dbReference type="AlphaFoldDB" id="A0A9Y2IL90"/>
<dbReference type="Pfam" id="PF26312">
    <property type="entry name" value="DUF8083"/>
    <property type="match status" value="1"/>
</dbReference>
<proteinExistence type="predicted"/>
<evidence type="ECO:0000259" key="1">
    <source>
        <dbReference type="Pfam" id="PF26312"/>
    </source>
</evidence>
<feature type="domain" description="DUF8083" evidence="1">
    <location>
        <begin position="5"/>
        <end position="295"/>
    </location>
</feature>
<accession>A0A9Y2IL90</accession>
<sequence>MLRPFVAYLRVYEPLLALGDPPDDRLREAVAGAKLRRAAIGEREQSVWLKSQAAAPARLLPAELADGRPAPSLLTDVLVLDPAEVPAGHPGEGPFVCPLELRARAAAALVTFLGDATPALKNAVLDAGGVSADRARSRTKAAMADLTTAAAHTLTTTWTVPLPWFVLIDPDERKLVLGSGQDDPVRELSWRTSMSDALTRADEAGELIEAAFGDSGPGRVLSQTRQWLESFDPDSVVELDYGGLVQLFADAILESDTTAEEVHDILEALRTGNVEELAELFSELREFWGDLAARERSN</sequence>
<dbReference type="InterPro" id="IPR058396">
    <property type="entry name" value="DUF8083"/>
</dbReference>
<evidence type="ECO:0000313" key="2">
    <source>
        <dbReference type="EMBL" id="WIX81066.1"/>
    </source>
</evidence>
<reference evidence="2 3" key="1">
    <citation type="submission" date="2023-06" db="EMBL/GenBank/DDBJ databases">
        <authorList>
            <person name="Oyuntsetseg B."/>
            <person name="Kim S.B."/>
        </authorList>
    </citation>
    <scope>NUCLEOTIDE SEQUENCE [LARGE SCALE GENOMIC DNA]</scope>
    <source>
        <strain evidence="2 3">2-15</strain>
    </source>
</reference>
<organism evidence="2 3">
    <name type="scientific">Amycolatopsis carbonis</name>
    <dbReference type="NCBI Taxonomy" id="715471"/>
    <lineage>
        <taxon>Bacteria</taxon>
        <taxon>Bacillati</taxon>
        <taxon>Actinomycetota</taxon>
        <taxon>Actinomycetes</taxon>
        <taxon>Pseudonocardiales</taxon>
        <taxon>Pseudonocardiaceae</taxon>
        <taxon>Amycolatopsis</taxon>
    </lineage>
</organism>
<dbReference type="RefSeq" id="WP_285971676.1">
    <property type="nucleotide sequence ID" value="NZ_CP127294.1"/>
</dbReference>
<dbReference type="Proteomes" id="UP001236014">
    <property type="component" value="Chromosome"/>
</dbReference>
<protein>
    <recommendedName>
        <fullName evidence="1">DUF8083 domain-containing protein</fullName>
    </recommendedName>
</protein>
<dbReference type="KEGG" id="acab:QRX50_10020"/>
<dbReference type="EMBL" id="CP127294">
    <property type="protein sequence ID" value="WIX81066.1"/>
    <property type="molecule type" value="Genomic_DNA"/>
</dbReference>
<name>A0A9Y2IL90_9PSEU</name>
<evidence type="ECO:0000313" key="3">
    <source>
        <dbReference type="Proteomes" id="UP001236014"/>
    </source>
</evidence>
<keyword evidence="3" id="KW-1185">Reference proteome</keyword>
<gene>
    <name evidence="2" type="ORF">QRX50_10020</name>
</gene>